<evidence type="ECO:0000313" key="12">
    <source>
        <dbReference type="Proteomes" id="UP000286063"/>
    </source>
</evidence>
<sequence>MRNILIIGLLLLGLSSCDDFLEYKDKDKIIPKELSHFDEFVYGEIINKTEGSLMNYLSYMTDETMSYVSSSMWLSKEDLRDEMFSYFTWAKEPQVRKDEVEVNDKAWSFFYHRILMCNITFEQVKELDEDIEGVKNRLLGESLFMRALSYFYLVNLYGEPYESAAQAKTALGVPINENVGVEANVYNRATLDVNYTLMEEDLKAAITYFEKGQKKGGIYRPNKDAALLLLSRVYLYQKKYDDVITVVDDLLKTTETEIIPYSTLEKFISSDDVVYKVYNTNNPGMIFSWGKLDVDATGFGYDLMRHSKAFFCASSELIGLYDEGNDLRFSRYYDKYDFNNYDEGIFYVATKNYCKASTANEAYDQALRLEEAYLNRAEAYIEKGEHELGMDDVNAIRAERIKGEYELVANSVDEAREFYRLEKRLEFSFEGLRWFDIRRWGLEIEHLYQDYSTPTVINHYVLKAGSPNYVLSLPLEIQRSDDKIERFERVETKQ</sequence>
<dbReference type="Pfam" id="PF14322">
    <property type="entry name" value="SusD-like_3"/>
    <property type="match status" value="1"/>
</dbReference>
<dbReference type="InterPro" id="IPR012944">
    <property type="entry name" value="SusD_RagB_dom"/>
</dbReference>
<dbReference type="Proteomes" id="UP000286063">
    <property type="component" value="Unassembled WGS sequence"/>
</dbReference>
<evidence type="ECO:0000313" key="13">
    <source>
        <dbReference type="Proteomes" id="UP000654720"/>
    </source>
</evidence>
<organism evidence="10 11">
    <name type="scientific">Butyricimonas virosa</name>
    <dbReference type="NCBI Taxonomy" id="544645"/>
    <lineage>
        <taxon>Bacteria</taxon>
        <taxon>Pseudomonadati</taxon>
        <taxon>Bacteroidota</taxon>
        <taxon>Bacteroidia</taxon>
        <taxon>Bacteroidales</taxon>
        <taxon>Odoribacteraceae</taxon>
        <taxon>Butyricimonas</taxon>
    </lineage>
</organism>
<evidence type="ECO:0000256" key="2">
    <source>
        <dbReference type="ARBA" id="ARBA00006275"/>
    </source>
</evidence>
<feature type="domain" description="SusD-like N-terminal" evidence="7">
    <location>
        <begin position="79"/>
        <end position="235"/>
    </location>
</feature>
<protein>
    <submittedName>
        <fullName evidence="10">RagB/SusD family nutrient uptake outer membrane protein</fullName>
    </submittedName>
</protein>
<evidence type="ECO:0000259" key="6">
    <source>
        <dbReference type="Pfam" id="PF07980"/>
    </source>
</evidence>
<gene>
    <name evidence="10" type="ORF">DWZ68_07335</name>
    <name evidence="9" type="ORF">DXA50_01485</name>
    <name evidence="8" type="ORF">I6J59_15040</name>
</gene>
<dbReference type="EMBL" id="QRPV01000006">
    <property type="protein sequence ID" value="RHM44366.1"/>
    <property type="molecule type" value="Genomic_DNA"/>
</dbReference>
<dbReference type="RefSeq" id="WP_027202988.1">
    <property type="nucleotide sequence ID" value="NZ_CABJDM010000006.1"/>
</dbReference>
<feature type="domain" description="RagB/SusD" evidence="6">
    <location>
        <begin position="332"/>
        <end position="456"/>
    </location>
</feature>
<dbReference type="EMBL" id="CP069450">
    <property type="protein sequence ID" value="QRO49221.1"/>
    <property type="molecule type" value="Genomic_DNA"/>
</dbReference>
<dbReference type="Pfam" id="PF07980">
    <property type="entry name" value="SusD_RagB"/>
    <property type="match status" value="1"/>
</dbReference>
<dbReference type="PROSITE" id="PS51257">
    <property type="entry name" value="PROKAR_LIPOPROTEIN"/>
    <property type="match status" value="1"/>
</dbReference>
<evidence type="ECO:0000256" key="5">
    <source>
        <dbReference type="ARBA" id="ARBA00023237"/>
    </source>
</evidence>
<comment type="subcellular location">
    <subcellularLocation>
        <location evidence="1">Cell outer membrane</location>
    </subcellularLocation>
</comment>
<evidence type="ECO:0000313" key="8">
    <source>
        <dbReference type="EMBL" id="QRO49221.1"/>
    </source>
</evidence>
<evidence type="ECO:0000313" key="9">
    <source>
        <dbReference type="EMBL" id="RGY21542.1"/>
    </source>
</evidence>
<evidence type="ECO:0000256" key="1">
    <source>
        <dbReference type="ARBA" id="ARBA00004442"/>
    </source>
</evidence>
<dbReference type="InterPro" id="IPR011990">
    <property type="entry name" value="TPR-like_helical_dom_sf"/>
</dbReference>
<evidence type="ECO:0000313" key="11">
    <source>
        <dbReference type="Proteomes" id="UP000286038"/>
    </source>
</evidence>
<accession>A0A415QKK3</accession>
<evidence type="ECO:0000259" key="7">
    <source>
        <dbReference type="Pfam" id="PF14322"/>
    </source>
</evidence>
<dbReference type="GO" id="GO:0009279">
    <property type="term" value="C:cell outer membrane"/>
    <property type="evidence" value="ECO:0007669"/>
    <property type="project" value="UniProtKB-SubCell"/>
</dbReference>
<dbReference type="CDD" id="cd08977">
    <property type="entry name" value="SusD"/>
    <property type="match status" value="1"/>
</dbReference>
<dbReference type="AlphaFoldDB" id="A0A415QKK3"/>
<dbReference type="InterPro" id="IPR033985">
    <property type="entry name" value="SusD-like_N"/>
</dbReference>
<keyword evidence="4" id="KW-0472">Membrane</keyword>
<comment type="similarity">
    <text evidence="2">Belongs to the SusD family.</text>
</comment>
<dbReference type="EMBL" id="QSCR01000001">
    <property type="protein sequence ID" value="RGY21542.1"/>
    <property type="molecule type" value="Genomic_DNA"/>
</dbReference>
<reference evidence="11 12" key="1">
    <citation type="submission" date="2018-08" db="EMBL/GenBank/DDBJ databases">
        <title>A genome reference for cultivated species of the human gut microbiota.</title>
        <authorList>
            <person name="Zou Y."/>
            <person name="Xue W."/>
            <person name="Luo G."/>
        </authorList>
    </citation>
    <scope>NUCLEOTIDE SEQUENCE [LARGE SCALE GENOMIC DNA]</scope>
    <source>
        <strain evidence="10 11">AF34-33</strain>
        <strain evidence="9 12">OF02-7</strain>
    </source>
</reference>
<dbReference type="GeneID" id="93098111"/>
<dbReference type="Proteomes" id="UP000286038">
    <property type="component" value="Unassembled WGS sequence"/>
</dbReference>
<evidence type="ECO:0000313" key="10">
    <source>
        <dbReference type="EMBL" id="RHM44366.1"/>
    </source>
</evidence>
<keyword evidence="13" id="KW-1185">Reference proteome</keyword>
<dbReference type="Gene3D" id="1.25.40.390">
    <property type="match status" value="1"/>
</dbReference>
<keyword evidence="5" id="KW-0998">Cell outer membrane</keyword>
<dbReference type="Proteomes" id="UP000654720">
    <property type="component" value="Chromosome"/>
</dbReference>
<reference evidence="8 13" key="2">
    <citation type="submission" date="2021-02" db="EMBL/GenBank/DDBJ databases">
        <title>FDA dAtabase for Regulatory Grade micrObial Sequences (FDA-ARGOS): Supporting development and validation of Infectious Disease Dx tests.</title>
        <authorList>
            <person name="Carlson P."/>
            <person name="Fischbach M."/>
            <person name="Hastie J."/>
            <person name="Bilen M."/>
            <person name="Cheng A."/>
            <person name="Tallon L."/>
            <person name="Sadzewicz L."/>
            <person name="Zhao X."/>
            <person name="Boylan J."/>
            <person name="Ott S."/>
            <person name="Bowen H."/>
            <person name="Vavikolanu K."/>
            <person name="Mehta A."/>
            <person name="Aluvathingal J."/>
            <person name="Nadendla S."/>
            <person name="Yan Y."/>
            <person name="Sichtig H."/>
        </authorList>
    </citation>
    <scope>NUCLEOTIDE SEQUENCE [LARGE SCALE GENOMIC DNA]</scope>
    <source>
        <strain evidence="8 13">FDAARGOS_1229</strain>
    </source>
</reference>
<dbReference type="SUPFAM" id="SSF48452">
    <property type="entry name" value="TPR-like"/>
    <property type="match status" value="1"/>
</dbReference>
<keyword evidence="3" id="KW-0732">Signal</keyword>
<name>A0A415QKK3_9BACT</name>
<evidence type="ECO:0000256" key="4">
    <source>
        <dbReference type="ARBA" id="ARBA00023136"/>
    </source>
</evidence>
<dbReference type="OrthoDB" id="5694214at2"/>
<evidence type="ECO:0000256" key="3">
    <source>
        <dbReference type="ARBA" id="ARBA00022729"/>
    </source>
</evidence>
<proteinExistence type="inferred from homology"/>